<feature type="transmembrane region" description="Helical" evidence="7">
    <location>
        <begin position="414"/>
        <end position="438"/>
    </location>
</feature>
<feature type="transmembrane region" description="Helical" evidence="7">
    <location>
        <begin position="231"/>
        <end position="249"/>
    </location>
</feature>
<comment type="similarity">
    <text evidence="7">Belongs to the TRAP transporter large permease family.</text>
</comment>
<evidence type="ECO:0000313" key="10">
    <source>
        <dbReference type="Proteomes" id="UP000233597"/>
    </source>
</evidence>
<dbReference type="OrthoDB" id="9790209at2"/>
<keyword evidence="7" id="KW-0813">Transport</keyword>
<dbReference type="NCBIfam" id="TIGR00786">
    <property type="entry name" value="dctM"/>
    <property type="match status" value="1"/>
</dbReference>
<dbReference type="Proteomes" id="UP000233597">
    <property type="component" value="Unassembled WGS sequence"/>
</dbReference>
<dbReference type="GO" id="GO:0005886">
    <property type="term" value="C:plasma membrane"/>
    <property type="evidence" value="ECO:0007669"/>
    <property type="project" value="UniProtKB-SubCell"/>
</dbReference>
<evidence type="ECO:0000256" key="2">
    <source>
        <dbReference type="ARBA" id="ARBA00022475"/>
    </source>
</evidence>
<evidence type="ECO:0000259" key="8">
    <source>
        <dbReference type="Pfam" id="PF06808"/>
    </source>
</evidence>
<accession>A0A2N3KT90</accession>
<dbReference type="PANTHER" id="PTHR33362">
    <property type="entry name" value="SIALIC ACID TRAP TRANSPORTER PERMEASE PROTEIN SIAT-RELATED"/>
    <property type="match status" value="1"/>
</dbReference>
<feature type="transmembrane region" description="Helical" evidence="7">
    <location>
        <begin position="6"/>
        <end position="37"/>
    </location>
</feature>
<evidence type="ECO:0000256" key="4">
    <source>
        <dbReference type="ARBA" id="ARBA00022692"/>
    </source>
</evidence>
<evidence type="ECO:0000256" key="7">
    <source>
        <dbReference type="RuleBase" id="RU369079"/>
    </source>
</evidence>
<evidence type="ECO:0000313" key="9">
    <source>
        <dbReference type="EMBL" id="PKR53778.1"/>
    </source>
</evidence>
<reference evidence="9 10" key="1">
    <citation type="submission" date="2017-09" db="EMBL/GenBank/DDBJ databases">
        <title>Biodiversity and function of Thalassospira species in the particle-attached aromatic-hydrocarbon-degrading consortia from the surface seawater of the South China Sea.</title>
        <authorList>
            <person name="Dong C."/>
            <person name="Liu R."/>
            <person name="Shao Z."/>
        </authorList>
    </citation>
    <scope>NUCLEOTIDE SEQUENCE [LARGE SCALE GENOMIC DNA]</scope>
    <source>
        <strain evidence="9 10">CSC1P2</strain>
    </source>
</reference>
<feature type="transmembrane region" description="Helical" evidence="7">
    <location>
        <begin position="142"/>
        <end position="166"/>
    </location>
</feature>
<dbReference type="AlphaFoldDB" id="A0A2N3KT90"/>
<dbReference type="InterPro" id="IPR010656">
    <property type="entry name" value="DctM"/>
</dbReference>
<dbReference type="EMBL" id="NWTK01000007">
    <property type="protein sequence ID" value="PKR53778.1"/>
    <property type="molecule type" value="Genomic_DNA"/>
</dbReference>
<evidence type="ECO:0000256" key="3">
    <source>
        <dbReference type="ARBA" id="ARBA00022519"/>
    </source>
</evidence>
<comment type="subcellular location">
    <subcellularLocation>
        <location evidence="1 7">Cell inner membrane</location>
        <topology evidence="1 7">Multi-pass membrane protein</topology>
    </subcellularLocation>
</comment>
<proteinExistence type="inferred from homology"/>
<dbReference type="Pfam" id="PF06808">
    <property type="entry name" value="DctM"/>
    <property type="match status" value="1"/>
</dbReference>
<feature type="transmembrane region" description="Helical" evidence="7">
    <location>
        <begin position="178"/>
        <end position="199"/>
    </location>
</feature>
<comment type="subunit">
    <text evidence="7">The complex comprises the extracytoplasmic solute receptor protein and the two transmembrane proteins.</text>
</comment>
<organism evidence="9 10">
    <name type="scientific">Thalassospira marina</name>
    <dbReference type="NCBI Taxonomy" id="2048283"/>
    <lineage>
        <taxon>Bacteria</taxon>
        <taxon>Pseudomonadati</taxon>
        <taxon>Pseudomonadota</taxon>
        <taxon>Alphaproteobacteria</taxon>
        <taxon>Rhodospirillales</taxon>
        <taxon>Thalassospiraceae</taxon>
        <taxon>Thalassospira</taxon>
    </lineage>
</organism>
<feature type="domain" description="TRAP C4-dicarboxylate transport system permease DctM subunit" evidence="8">
    <location>
        <begin position="18"/>
        <end position="433"/>
    </location>
</feature>
<protein>
    <recommendedName>
        <fullName evidence="7">TRAP transporter large permease protein</fullName>
    </recommendedName>
</protein>
<dbReference type="GO" id="GO:0022857">
    <property type="term" value="F:transmembrane transporter activity"/>
    <property type="evidence" value="ECO:0007669"/>
    <property type="project" value="UniProtKB-UniRule"/>
</dbReference>
<name>A0A2N3KT90_9PROT</name>
<dbReference type="InterPro" id="IPR004681">
    <property type="entry name" value="TRAP_DctM"/>
</dbReference>
<keyword evidence="3 7" id="KW-0997">Cell inner membrane</keyword>
<keyword evidence="5 7" id="KW-1133">Transmembrane helix</keyword>
<comment type="function">
    <text evidence="7">Part of the tripartite ATP-independent periplasmic (TRAP) transport system.</text>
</comment>
<feature type="transmembrane region" description="Helical" evidence="7">
    <location>
        <begin position="105"/>
        <end position="130"/>
    </location>
</feature>
<comment type="caution">
    <text evidence="9">The sequence shown here is derived from an EMBL/GenBank/DDBJ whole genome shotgun (WGS) entry which is preliminary data.</text>
</comment>
<feature type="transmembrane region" description="Helical" evidence="7">
    <location>
        <begin position="286"/>
        <end position="307"/>
    </location>
</feature>
<evidence type="ECO:0000256" key="1">
    <source>
        <dbReference type="ARBA" id="ARBA00004429"/>
    </source>
</evidence>
<dbReference type="PIRSF" id="PIRSF006066">
    <property type="entry name" value="HI0050"/>
    <property type="match status" value="1"/>
</dbReference>
<gene>
    <name evidence="9" type="ORF">COO20_12225</name>
</gene>
<keyword evidence="2" id="KW-1003">Cell membrane</keyword>
<feature type="transmembrane region" description="Helical" evidence="7">
    <location>
        <begin position="327"/>
        <end position="358"/>
    </location>
</feature>
<keyword evidence="4 7" id="KW-0812">Transmembrane</keyword>
<sequence length="440" mass="45858">MDHLLIGYLSLIGIGIAIYAGIHVAIALAGISLFGVWAITGQLKLALNFVALSASDSIAEYTFGVVPLFVLMGLTVAESGLGRDTFAIIARALRRWRPGLGIATVLSNAVFAAITGISIASAAVFARVAVPEMVRAGTDRSLAVGLVAGSSVLGMLIPPSLLLILFAILTDSSVGDLFIGGVGPGLLLTLAYIIYLTLLGHFRPDKFTQIVPDKDAFAPDVDTAEISGWQIVPVLFLAGVVLAGIYLGFFTPTEAGAVGAFMALAIGIAMRRIGFRSGWKIAQQTGHVTAAVCFLIVGASIYGRMLGFSGVPQSITQWAIDAGIGPLGFLFLYSLLLMAMGTVLDSSSIMLVTVPLAFPITQQLGIHPVHFGLVTVLAVEIGLLTPPLGLSVFVVQATLRDKGVNLGHVFRGAAPFAAIMALVLVMVILLPAITLALLKI</sequence>
<evidence type="ECO:0000256" key="6">
    <source>
        <dbReference type="ARBA" id="ARBA00023136"/>
    </source>
</evidence>
<dbReference type="PANTHER" id="PTHR33362:SF5">
    <property type="entry name" value="C4-DICARBOXYLATE TRAP TRANSPORTER LARGE PERMEASE PROTEIN DCTM"/>
    <property type="match status" value="1"/>
</dbReference>
<keyword evidence="6 7" id="KW-0472">Membrane</keyword>
<feature type="transmembrane region" description="Helical" evidence="7">
    <location>
        <begin position="370"/>
        <end position="394"/>
    </location>
</feature>
<feature type="transmembrane region" description="Helical" evidence="7">
    <location>
        <begin position="255"/>
        <end position="274"/>
    </location>
</feature>
<evidence type="ECO:0000256" key="5">
    <source>
        <dbReference type="ARBA" id="ARBA00022989"/>
    </source>
</evidence>
<feature type="transmembrane region" description="Helical" evidence="7">
    <location>
        <begin position="58"/>
        <end position="77"/>
    </location>
</feature>